<dbReference type="Pfam" id="PF00059">
    <property type="entry name" value="Lectin_C"/>
    <property type="match status" value="1"/>
</dbReference>
<reference evidence="2 3" key="1">
    <citation type="submission" date="2024-11" db="EMBL/GenBank/DDBJ databases">
        <title>Chromosome-level genome assembly of the freshwater bivalve Anodonta woodiana.</title>
        <authorList>
            <person name="Chen X."/>
        </authorList>
    </citation>
    <scope>NUCLEOTIDE SEQUENCE [LARGE SCALE GENOMIC DNA]</scope>
    <source>
        <strain evidence="2">MN2024</strain>
        <tissue evidence="2">Gills</tissue>
    </source>
</reference>
<proteinExistence type="predicted"/>
<dbReference type="SUPFAM" id="SSF56436">
    <property type="entry name" value="C-type lectin-like"/>
    <property type="match status" value="1"/>
</dbReference>
<evidence type="ECO:0000313" key="3">
    <source>
        <dbReference type="Proteomes" id="UP001634394"/>
    </source>
</evidence>
<evidence type="ECO:0000259" key="1">
    <source>
        <dbReference type="PROSITE" id="PS50041"/>
    </source>
</evidence>
<dbReference type="PROSITE" id="PS50041">
    <property type="entry name" value="C_TYPE_LECTIN_2"/>
    <property type="match status" value="1"/>
</dbReference>
<keyword evidence="3" id="KW-1185">Reference proteome</keyword>
<gene>
    <name evidence="2" type="ORF">ACJMK2_005165</name>
</gene>
<name>A0ABD3VRV1_SINWO</name>
<organism evidence="2 3">
    <name type="scientific">Sinanodonta woodiana</name>
    <name type="common">Chinese pond mussel</name>
    <name type="synonym">Anodonta woodiana</name>
    <dbReference type="NCBI Taxonomy" id="1069815"/>
    <lineage>
        <taxon>Eukaryota</taxon>
        <taxon>Metazoa</taxon>
        <taxon>Spiralia</taxon>
        <taxon>Lophotrochozoa</taxon>
        <taxon>Mollusca</taxon>
        <taxon>Bivalvia</taxon>
        <taxon>Autobranchia</taxon>
        <taxon>Heteroconchia</taxon>
        <taxon>Palaeoheterodonta</taxon>
        <taxon>Unionida</taxon>
        <taxon>Unionoidea</taxon>
        <taxon>Unionidae</taxon>
        <taxon>Unioninae</taxon>
        <taxon>Sinanodonta</taxon>
    </lineage>
</organism>
<dbReference type="InterPro" id="IPR016186">
    <property type="entry name" value="C-type_lectin-like/link_sf"/>
</dbReference>
<dbReference type="InterPro" id="IPR016187">
    <property type="entry name" value="CTDL_fold"/>
</dbReference>
<dbReference type="Gene3D" id="3.10.100.10">
    <property type="entry name" value="Mannose-Binding Protein A, subunit A"/>
    <property type="match status" value="1"/>
</dbReference>
<dbReference type="InterPro" id="IPR050111">
    <property type="entry name" value="C-type_lectin/snaclec_domain"/>
</dbReference>
<accession>A0ABD3VRV1</accession>
<dbReference type="CDD" id="cd00037">
    <property type="entry name" value="CLECT"/>
    <property type="match status" value="1"/>
</dbReference>
<dbReference type="InterPro" id="IPR001304">
    <property type="entry name" value="C-type_lectin-like"/>
</dbReference>
<comment type="caution">
    <text evidence="2">The sequence shown here is derived from an EMBL/GenBank/DDBJ whole genome shotgun (WGS) entry which is preliminary data.</text>
</comment>
<dbReference type="PANTHER" id="PTHR22803">
    <property type="entry name" value="MANNOSE, PHOSPHOLIPASE, LECTIN RECEPTOR RELATED"/>
    <property type="match status" value="1"/>
</dbReference>
<sequence>MIRSKQNFQLPEWLFDLSQSVTLSFYAYIHLNFSGQCKHGWINHDEECYFFSRDALLWTGAMEMCRIHGGYLVEVDNEMEEKFIENIINVFRYDFWLGASDTIVEGEWVWETSGTVISQSSYKKWGHNQPDNHGPENCLALHHGGTWTDELCSLMKHYICESKARYNETEG</sequence>
<protein>
    <recommendedName>
        <fullName evidence="1">C-type lectin domain-containing protein</fullName>
    </recommendedName>
</protein>
<dbReference type="SMART" id="SM00034">
    <property type="entry name" value="CLECT"/>
    <property type="match status" value="1"/>
</dbReference>
<evidence type="ECO:0000313" key="2">
    <source>
        <dbReference type="EMBL" id="KAL3863408.1"/>
    </source>
</evidence>
<dbReference type="AlphaFoldDB" id="A0ABD3VRV1"/>
<dbReference type="Proteomes" id="UP001634394">
    <property type="component" value="Unassembled WGS sequence"/>
</dbReference>
<feature type="domain" description="C-type lectin" evidence="1">
    <location>
        <begin position="44"/>
        <end position="161"/>
    </location>
</feature>
<dbReference type="EMBL" id="JBJQND010000010">
    <property type="protein sequence ID" value="KAL3863408.1"/>
    <property type="molecule type" value="Genomic_DNA"/>
</dbReference>